<evidence type="ECO:0000313" key="7">
    <source>
        <dbReference type="EMBL" id="KAH6608599.1"/>
    </source>
</evidence>
<evidence type="ECO:0000313" key="8">
    <source>
        <dbReference type="Proteomes" id="UP000827724"/>
    </source>
</evidence>
<dbReference type="AlphaFoldDB" id="A0A9P8TXD2"/>
<dbReference type="OrthoDB" id="4062651at2759"/>
<keyword evidence="2" id="KW-0808">Transferase</keyword>
<dbReference type="Gene3D" id="1.10.510.10">
    <property type="entry name" value="Transferase(Phosphotransferase) domain 1"/>
    <property type="match status" value="1"/>
</dbReference>
<sequence>NVINRASPSHRVLSSMASEDSIASSDFELLCETGQGTWFAVKKNDYRGVKYIAQPLGILDGSDIEGADDEEEEGAGAVLAFYHLMYSLNQGPAIAQILNHENIISIAGHIKAHAVAGAISAADGPERRQPRDYIVWDFCDAANLSALFHAKPYQSSTFYLPESLCWHVLTSLLNAVTHLHDGKRLFVDATAPPGEERKWMAADQDWQPILHRAIEPRNIFFQHPRGIETYGLCKLGNFEHAVVTSHVITTPGDGPRGMGQGAEISRAVAPYRGLEPLDMTRHQLLKSAETHTAMLTAAQDDRPYTVADELFAVGAVVFTMMTGRQPLFYCHKHGCCHMTSCSLGGCLQSAAADAAPQHDRGRARGGCEHAPRDQRCAHQRHLHQRPRHPDCREPTINTDNCLAAAQYSWGLRRVVRDLLALHPGSRKQIAQVLPLTKLAMDHYRDWKHGTEEGMRYRDMEDDMTARLGRRDAEQEA</sequence>
<evidence type="ECO:0000256" key="5">
    <source>
        <dbReference type="ARBA" id="ARBA00022840"/>
    </source>
</evidence>
<organism evidence="7 8">
    <name type="scientific">Trichoderma cornu-damae</name>
    <dbReference type="NCBI Taxonomy" id="654480"/>
    <lineage>
        <taxon>Eukaryota</taxon>
        <taxon>Fungi</taxon>
        <taxon>Dikarya</taxon>
        <taxon>Ascomycota</taxon>
        <taxon>Pezizomycotina</taxon>
        <taxon>Sordariomycetes</taxon>
        <taxon>Hypocreomycetidae</taxon>
        <taxon>Hypocreales</taxon>
        <taxon>Hypocreaceae</taxon>
        <taxon>Trichoderma</taxon>
    </lineage>
</organism>
<dbReference type="EMBL" id="JAIWOZ010000002">
    <property type="protein sequence ID" value="KAH6608599.1"/>
    <property type="molecule type" value="Genomic_DNA"/>
</dbReference>
<dbReference type="InterPro" id="IPR011009">
    <property type="entry name" value="Kinase-like_dom_sf"/>
</dbReference>
<dbReference type="PANTHER" id="PTHR43671:SF13">
    <property type="entry name" value="SERINE_THREONINE-PROTEIN KINASE NEK2"/>
    <property type="match status" value="1"/>
</dbReference>
<dbReference type="PANTHER" id="PTHR43671">
    <property type="entry name" value="SERINE/THREONINE-PROTEIN KINASE NEK"/>
    <property type="match status" value="1"/>
</dbReference>
<dbReference type="GO" id="GO:0004674">
    <property type="term" value="F:protein serine/threonine kinase activity"/>
    <property type="evidence" value="ECO:0007669"/>
    <property type="project" value="UniProtKB-EC"/>
</dbReference>
<evidence type="ECO:0000256" key="1">
    <source>
        <dbReference type="ARBA" id="ARBA00012513"/>
    </source>
</evidence>
<dbReference type="SUPFAM" id="SSF56112">
    <property type="entry name" value="Protein kinase-like (PK-like)"/>
    <property type="match status" value="1"/>
</dbReference>
<evidence type="ECO:0000256" key="3">
    <source>
        <dbReference type="ARBA" id="ARBA00022741"/>
    </source>
</evidence>
<comment type="caution">
    <text evidence="7">The sequence shown here is derived from an EMBL/GenBank/DDBJ whole genome shotgun (WGS) entry which is preliminary data.</text>
</comment>
<keyword evidence="5" id="KW-0067">ATP-binding</keyword>
<dbReference type="EC" id="2.7.11.1" evidence="1"/>
<dbReference type="GO" id="GO:0005524">
    <property type="term" value="F:ATP binding"/>
    <property type="evidence" value="ECO:0007669"/>
    <property type="project" value="UniProtKB-KW"/>
</dbReference>
<dbReference type="InterPro" id="IPR000719">
    <property type="entry name" value="Prot_kinase_dom"/>
</dbReference>
<evidence type="ECO:0000259" key="6">
    <source>
        <dbReference type="PROSITE" id="PS50011"/>
    </source>
</evidence>
<name>A0A9P8TXD2_9HYPO</name>
<dbReference type="InterPro" id="IPR050660">
    <property type="entry name" value="NEK_Ser/Thr_kinase"/>
</dbReference>
<keyword evidence="8" id="KW-1185">Reference proteome</keyword>
<proteinExistence type="predicted"/>
<reference evidence="7" key="1">
    <citation type="submission" date="2021-08" db="EMBL/GenBank/DDBJ databases">
        <title>Chromosome-Level Trichoderma cornu-damae using Hi-C Data.</title>
        <authorList>
            <person name="Kim C.S."/>
        </authorList>
    </citation>
    <scope>NUCLEOTIDE SEQUENCE</scope>
    <source>
        <strain evidence="7">KA19-0412C</strain>
    </source>
</reference>
<dbReference type="Proteomes" id="UP000827724">
    <property type="component" value="Unassembled WGS sequence"/>
</dbReference>
<accession>A0A9P8TXD2</accession>
<keyword evidence="4" id="KW-0418">Kinase</keyword>
<evidence type="ECO:0000256" key="2">
    <source>
        <dbReference type="ARBA" id="ARBA00022679"/>
    </source>
</evidence>
<dbReference type="PROSITE" id="PS50011">
    <property type="entry name" value="PROTEIN_KINASE_DOM"/>
    <property type="match status" value="1"/>
</dbReference>
<gene>
    <name evidence="7" type="ORF">Trco_001945</name>
</gene>
<evidence type="ECO:0000256" key="4">
    <source>
        <dbReference type="ARBA" id="ARBA00022777"/>
    </source>
</evidence>
<protein>
    <recommendedName>
        <fullName evidence="1">non-specific serine/threonine protein kinase</fullName>
        <ecNumber evidence="1">2.7.11.1</ecNumber>
    </recommendedName>
</protein>
<feature type="non-terminal residue" evidence="7">
    <location>
        <position position="476"/>
    </location>
</feature>
<keyword evidence="3" id="KW-0547">Nucleotide-binding</keyword>
<feature type="domain" description="Protein kinase" evidence="6">
    <location>
        <begin position="27"/>
        <end position="438"/>
    </location>
</feature>